<organism evidence="9 10">
    <name type="scientific">Brassica napus</name>
    <name type="common">Rape</name>
    <dbReference type="NCBI Taxonomy" id="3708"/>
    <lineage>
        <taxon>Eukaryota</taxon>
        <taxon>Viridiplantae</taxon>
        <taxon>Streptophyta</taxon>
        <taxon>Embryophyta</taxon>
        <taxon>Tracheophyta</taxon>
        <taxon>Spermatophyta</taxon>
        <taxon>Magnoliopsida</taxon>
        <taxon>eudicotyledons</taxon>
        <taxon>Gunneridae</taxon>
        <taxon>Pentapetalae</taxon>
        <taxon>rosids</taxon>
        <taxon>malvids</taxon>
        <taxon>Brassicales</taxon>
        <taxon>Brassicaceae</taxon>
        <taxon>Brassiceae</taxon>
        <taxon>Brassica</taxon>
    </lineage>
</organism>
<dbReference type="InterPro" id="IPR050078">
    <property type="entry name" value="Ribosomal_L11_MeTrfase_PrmA"/>
</dbReference>
<evidence type="ECO:0000256" key="1">
    <source>
        <dbReference type="ARBA" id="ARBA00009741"/>
    </source>
</evidence>
<dbReference type="InterPro" id="IPR004498">
    <property type="entry name" value="Ribosomal_PrmA_MeTrfase"/>
</dbReference>
<dbReference type="PANTHER" id="PTHR43648:SF1">
    <property type="entry name" value="ELECTRON TRANSFER FLAVOPROTEIN BETA SUBUNIT LYSINE METHYLTRANSFERASE"/>
    <property type="match status" value="1"/>
</dbReference>
<dbReference type="Proteomes" id="UP000824890">
    <property type="component" value="Unassembled WGS sequence"/>
</dbReference>
<comment type="similarity">
    <text evidence="6">Belongs to the methyltransferase superfamily. ETFBKMT family.</text>
</comment>
<evidence type="ECO:0000256" key="2">
    <source>
        <dbReference type="ARBA" id="ARBA00022490"/>
    </source>
</evidence>
<evidence type="ECO:0000256" key="5">
    <source>
        <dbReference type="ARBA" id="ARBA00022691"/>
    </source>
</evidence>
<sequence length="367" mass="39677">MSAWQFIKHFPCTNLSRHILRVKPRRCFTSSTPPPSSFSVTACLSTSSSSESFADAPYLSVRIHCPKHVVDPFSEALLCFGASSVAVDEDDEEDEDVTSGSSLASKEICIESIFPVNEEVKMCISQAANSIGLKEIPKFKVELGDEQDWVTKNQRACITLLVHVLQESFQPVEIAERLWIVPEWISPPVAEGVNIILNPGLAFGTGEHPTTKLCLLLLQSLIKGGEAFLDYGTGSGILAIAALKFGAASSAGVDIDPLAIKSASHNAALNNIPPEKLELHLAPSDNREMQLGKEQFDVIIANILLNPVMELADHILSFAKPGAAIGISGILSEQLPNVKERYSPLLEDISVATIGDWVCMSGTKKRS</sequence>
<keyword evidence="5" id="KW-0949">S-adenosyl-L-methionine</keyword>
<accession>A0ABQ8E7X3</accession>
<evidence type="ECO:0000256" key="6">
    <source>
        <dbReference type="ARBA" id="ARBA00037932"/>
    </source>
</evidence>
<comment type="caution">
    <text evidence="9">The sequence shown here is derived from an EMBL/GenBank/DDBJ whole genome shotgun (WGS) entry which is preliminary data.</text>
</comment>
<dbReference type="PANTHER" id="PTHR43648">
    <property type="entry name" value="ELECTRON TRANSFER FLAVOPROTEIN BETA SUBUNIT LYSINE METHYLTRANSFERASE"/>
    <property type="match status" value="1"/>
</dbReference>
<dbReference type="NCBIfam" id="TIGR00406">
    <property type="entry name" value="prmA"/>
    <property type="match status" value="1"/>
</dbReference>
<evidence type="ECO:0000256" key="7">
    <source>
        <dbReference type="ARBA" id="ARBA00041867"/>
    </source>
</evidence>
<evidence type="ECO:0000256" key="4">
    <source>
        <dbReference type="ARBA" id="ARBA00022679"/>
    </source>
</evidence>
<reference evidence="9 10" key="1">
    <citation type="submission" date="2021-05" db="EMBL/GenBank/DDBJ databases">
        <title>Genome Assembly of Synthetic Allotetraploid Brassica napus Reveals Homoeologous Exchanges between Subgenomes.</title>
        <authorList>
            <person name="Davis J.T."/>
        </authorList>
    </citation>
    <scope>NUCLEOTIDE SEQUENCE [LARGE SCALE GENOMIC DNA]</scope>
    <source>
        <strain evidence="10">cv. Da-Ae</strain>
        <tissue evidence="9">Seedling</tissue>
    </source>
</reference>
<evidence type="ECO:0000313" key="10">
    <source>
        <dbReference type="Proteomes" id="UP000824890"/>
    </source>
</evidence>
<evidence type="ECO:0000256" key="3">
    <source>
        <dbReference type="ARBA" id="ARBA00022603"/>
    </source>
</evidence>
<name>A0ABQ8E7X3_BRANA</name>
<dbReference type="Gene3D" id="3.40.50.150">
    <property type="entry name" value="Vaccinia Virus protein VP39"/>
    <property type="match status" value="1"/>
</dbReference>
<keyword evidence="4" id="KW-0808">Transferase</keyword>
<dbReference type="InterPro" id="IPR029063">
    <property type="entry name" value="SAM-dependent_MTases_sf"/>
</dbReference>
<keyword evidence="10" id="KW-1185">Reference proteome</keyword>
<evidence type="ECO:0000256" key="8">
    <source>
        <dbReference type="ARBA" id="ARBA00042266"/>
    </source>
</evidence>
<dbReference type="Pfam" id="PF06325">
    <property type="entry name" value="PrmA"/>
    <property type="match status" value="1"/>
</dbReference>
<protein>
    <recommendedName>
        <fullName evidence="8">ETFB lysine methyltransferase</fullName>
    </recommendedName>
    <alternativeName>
        <fullName evidence="7">Protein N-lysine methyltransferase METTL20</fullName>
    </alternativeName>
</protein>
<dbReference type="SUPFAM" id="SSF53335">
    <property type="entry name" value="S-adenosyl-L-methionine-dependent methyltransferases"/>
    <property type="match status" value="1"/>
</dbReference>
<dbReference type="CDD" id="cd02440">
    <property type="entry name" value="AdoMet_MTases"/>
    <property type="match status" value="1"/>
</dbReference>
<keyword evidence="3" id="KW-0489">Methyltransferase</keyword>
<dbReference type="HAMAP" id="MF_00735">
    <property type="entry name" value="Methyltr_PrmA"/>
    <property type="match status" value="1"/>
</dbReference>
<dbReference type="EMBL" id="JAGKQM010000002">
    <property type="protein sequence ID" value="KAH0937725.1"/>
    <property type="molecule type" value="Genomic_DNA"/>
</dbReference>
<gene>
    <name evidence="9" type="ORF">HID58_005186</name>
</gene>
<proteinExistence type="inferred from homology"/>
<comment type="similarity">
    <text evidence="1">Belongs to the methyltransferase superfamily. PrmA family.</text>
</comment>
<evidence type="ECO:0000313" key="9">
    <source>
        <dbReference type="EMBL" id="KAH0937725.1"/>
    </source>
</evidence>
<keyword evidence="2" id="KW-0963">Cytoplasm</keyword>